<evidence type="ECO:0000256" key="4">
    <source>
        <dbReference type="ARBA" id="ARBA00005911"/>
    </source>
</evidence>
<reference evidence="17 18" key="1">
    <citation type="submission" date="2017-06" db="EMBL/GenBank/DDBJ databases">
        <title>Ant-infecting Ophiocordyceps genomes reveal a high diversity of potential behavioral manipulation genes and a possible major role for enterotoxins.</title>
        <authorList>
            <person name="De Bekker C."/>
            <person name="Evans H.C."/>
            <person name="Brachmann A."/>
            <person name="Hughes D.P."/>
        </authorList>
    </citation>
    <scope>NUCLEOTIDE SEQUENCE [LARGE SCALE GENOMIC DNA]</scope>
    <source>
        <strain evidence="17 18">Map16</strain>
    </source>
</reference>
<evidence type="ECO:0000256" key="12">
    <source>
        <dbReference type="ARBA" id="ARBA00078941"/>
    </source>
</evidence>
<evidence type="ECO:0000256" key="1">
    <source>
        <dbReference type="ARBA" id="ARBA00004335"/>
    </source>
</evidence>
<keyword evidence="5" id="KW-0813">Transport</keyword>
<keyword evidence="7" id="KW-0653">Protein transport</keyword>
<feature type="region of interest" description="Disordered" evidence="15">
    <location>
        <begin position="369"/>
        <end position="411"/>
    </location>
</feature>
<feature type="coiled-coil region" evidence="14">
    <location>
        <begin position="463"/>
        <end position="543"/>
    </location>
</feature>
<evidence type="ECO:0000256" key="7">
    <source>
        <dbReference type="ARBA" id="ARBA00022927"/>
    </source>
</evidence>
<dbReference type="FunFam" id="1.20.5.170:FF:000040">
    <property type="entry name" value="Nuclear pore glycoprotein p62"/>
    <property type="match status" value="1"/>
</dbReference>
<dbReference type="GO" id="GO:0006405">
    <property type="term" value="P:RNA export from nucleus"/>
    <property type="evidence" value="ECO:0007669"/>
    <property type="project" value="TreeGrafter"/>
</dbReference>
<dbReference type="Proteomes" id="UP000226431">
    <property type="component" value="Unassembled WGS sequence"/>
</dbReference>
<evidence type="ECO:0000313" key="18">
    <source>
        <dbReference type="Proteomes" id="UP000226431"/>
    </source>
</evidence>
<feature type="compositionally biased region" description="Low complexity" evidence="15">
    <location>
        <begin position="156"/>
        <end position="185"/>
    </location>
</feature>
<feature type="compositionally biased region" description="Low complexity" evidence="15">
    <location>
        <begin position="72"/>
        <end position="81"/>
    </location>
</feature>
<dbReference type="STRING" id="2004952.A0A2C5YJS8"/>
<feature type="domain" description="Nucleoporin NSP1-like C-terminal" evidence="16">
    <location>
        <begin position="404"/>
        <end position="503"/>
    </location>
</feature>
<dbReference type="GO" id="GO:0051028">
    <property type="term" value="P:mRNA transport"/>
    <property type="evidence" value="ECO:0007669"/>
    <property type="project" value="UniProtKB-KW"/>
</dbReference>
<evidence type="ECO:0000256" key="3">
    <source>
        <dbReference type="ARBA" id="ARBA00004620"/>
    </source>
</evidence>
<dbReference type="GO" id="GO:0006606">
    <property type="term" value="P:protein import into nucleus"/>
    <property type="evidence" value="ECO:0007669"/>
    <property type="project" value="TreeGrafter"/>
</dbReference>
<evidence type="ECO:0000256" key="11">
    <source>
        <dbReference type="ARBA" id="ARBA00068864"/>
    </source>
</evidence>
<dbReference type="PANTHER" id="PTHR12084">
    <property type="entry name" value="NUCLEAR PORE GLYCOPROTEIN P62-RELATED"/>
    <property type="match status" value="1"/>
</dbReference>
<feature type="compositionally biased region" description="Low complexity" evidence="15">
    <location>
        <begin position="379"/>
        <end position="388"/>
    </location>
</feature>
<dbReference type="GO" id="GO:0031965">
    <property type="term" value="C:nuclear membrane"/>
    <property type="evidence" value="ECO:0007669"/>
    <property type="project" value="UniProtKB-SubCell"/>
</dbReference>
<dbReference type="InterPro" id="IPR007758">
    <property type="entry name" value="Nucleoporin_NSP1_C"/>
</dbReference>
<feature type="compositionally biased region" description="Low complexity" evidence="15">
    <location>
        <begin position="7"/>
        <end position="44"/>
    </location>
</feature>
<keyword evidence="14" id="KW-0175">Coiled coil</keyword>
<evidence type="ECO:0000256" key="6">
    <source>
        <dbReference type="ARBA" id="ARBA00022816"/>
    </source>
</evidence>
<sequence length="641" mass="66488">MAFSFGTPSSSAQPSDATTTTAPATGNLFGAAAAPTTSSFSFGSKANTMAPGTGSEQQQQQQTAAGDAQKPAAASSTTAPSFGSASTLVGSNLFGGSNTTSTPPAGSLFGSVASKPATNLFGAPAATGGGFFGSQNTDQANALTTTTPAKPMFSLASTTPAGAPPADSSGAAASSSQTTAPSSTQGLFSLGLGNAGSNATSGGDSASAFKTVAPAAGGLLGNAGSSSAPATEGSAAPATANSLFDYHQRKPVQHHVGSYGQYLRSSTDYFIAIYWFVWEHAAICRRHCRANYGVVTLWSSCRHYCFAADVGIGDHTDRGRTSGALFAAKPAAEGSANQTAGGLFGAKTTTDGGGATQTAGSLFGAKSATEGADKDKAQDGQAAKPAAQNVTTNALGASTSGPTSQIPRLKNKTMEDIITRWASDLAKYQKDFKEQATVVSTWDRNLVENGEKIQKLYLDTFEAERASHEIERQLVAVESQQDELEAWLDRYEAEVQDMFVKQVGPGEQLAGPDQERERTYKLAEKLTQQLDEKSRDLSKMVKEINEISGSLTKGAKVEDPVSISSFLSLSTYVSDCNDKLSQVVRVLNGHLTQLQWIDANAAALQAKVAAAQKSSGALNSHYVGVENDAAETFYRSYMGRR</sequence>
<evidence type="ECO:0000256" key="15">
    <source>
        <dbReference type="SAM" id="MobiDB-lite"/>
    </source>
</evidence>
<dbReference type="PANTHER" id="PTHR12084:SF0">
    <property type="entry name" value="NUCLEAR PORE GLYCOPROTEIN P62"/>
    <property type="match status" value="1"/>
</dbReference>
<comment type="subcellular location">
    <subcellularLocation>
        <location evidence="1">Nucleus membrane</location>
        <topology evidence="1">Peripheral membrane protein</topology>
        <orientation evidence="1">Cytoplasmic side</orientation>
    </subcellularLocation>
    <subcellularLocation>
        <location evidence="3">Nucleus membrane</location>
        <topology evidence="3">Peripheral membrane protein</topology>
        <orientation evidence="3">Nucleoplasmic side</orientation>
    </subcellularLocation>
    <subcellularLocation>
        <location evidence="2">Nucleus</location>
        <location evidence="2">Nuclear pore complex</location>
    </subcellularLocation>
</comment>
<comment type="caution">
    <text evidence="17">The sequence shown here is derived from an EMBL/GenBank/DDBJ whole genome shotgun (WGS) entry which is preliminary data.</text>
</comment>
<dbReference type="GO" id="GO:0044613">
    <property type="term" value="C:nuclear pore central transport channel"/>
    <property type="evidence" value="ECO:0007669"/>
    <property type="project" value="TreeGrafter"/>
</dbReference>
<dbReference type="OrthoDB" id="344345at2759"/>
<evidence type="ECO:0000313" key="17">
    <source>
        <dbReference type="EMBL" id="PHH78338.1"/>
    </source>
</evidence>
<proteinExistence type="inferred from homology"/>
<evidence type="ECO:0000256" key="5">
    <source>
        <dbReference type="ARBA" id="ARBA00022448"/>
    </source>
</evidence>
<evidence type="ECO:0000256" key="9">
    <source>
        <dbReference type="ARBA" id="ARBA00023132"/>
    </source>
</evidence>
<dbReference type="InterPro" id="IPR026010">
    <property type="entry name" value="NSP1/NUP62"/>
</dbReference>
<dbReference type="EMBL" id="NJES01000083">
    <property type="protein sequence ID" value="PHH78338.1"/>
    <property type="molecule type" value="Genomic_DNA"/>
</dbReference>
<feature type="region of interest" description="Disordered" evidence="15">
    <location>
        <begin position="1"/>
        <end position="81"/>
    </location>
</feature>
<evidence type="ECO:0000259" key="16">
    <source>
        <dbReference type="Pfam" id="PF05064"/>
    </source>
</evidence>
<name>A0A2C5YJS8_9HYPO</name>
<feature type="region of interest" description="Disordered" evidence="15">
    <location>
        <begin position="152"/>
        <end position="187"/>
    </location>
</feature>
<keyword evidence="10" id="KW-0539">Nucleus</keyword>
<gene>
    <name evidence="17" type="ORF">CDD80_7024</name>
</gene>
<protein>
    <recommendedName>
        <fullName evidence="11">Nucleoporin NSP1</fullName>
    </recommendedName>
    <alternativeName>
        <fullName evidence="12">Nuclear pore protein NSP1</fullName>
    </alternativeName>
    <alternativeName>
        <fullName evidence="13">Nucleoskeletal-like protein</fullName>
    </alternativeName>
</protein>
<keyword evidence="9" id="KW-0906">Nuclear pore complex</keyword>
<dbReference type="AlphaFoldDB" id="A0A2C5YJS8"/>
<feature type="compositionally biased region" description="Polar residues" evidence="15">
    <location>
        <begin position="389"/>
        <end position="406"/>
    </location>
</feature>
<evidence type="ECO:0000256" key="14">
    <source>
        <dbReference type="SAM" id="Coils"/>
    </source>
</evidence>
<dbReference type="Gene3D" id="1.20.5.170">
    <property type="match status" value="1"/>
</dbReference>
<dbReference type="GO" id="GO:0017056">
    <property type="term" value="F:structural constituent of nuclear pore"/>
    <property type="evidence" value="ECO:0007669"/>
    <property type="project" value="InterPro"/>
</dbReference>
<keyword evidence="18" id="KW-1185">Reference proteome</keyword>
<evidence type="ECO:0000256" key="8">
    <source>
        <dbReference type="ARBA" id="ARBA00023010"/>
    </source>
</evidence>
<comment type="similarity">
    <text evidence="4">Belongs to the nucleoporin NSP1/NUP62 family.</text>
</comment>
<evidence type="ECO:0000256" key="13">
    <source>
        <dbReference type="ARBA" id="ARBA00081079"/>
    </source>
</evidence>
<keyword evidence="6" id="KW-0509">mRNA transport</keyword>
<accession>A0A2C5YJS8</accession>
<organism evidence="17 18">
    <name type="scientific">Ophiocordyceps camponoti-rufipedis</name>
    <dbReference type="NCBI Taxonomy" id="2004952"/>
    <lineage>
        <taxon>Eukaryota</taxon>
        <taxon>Fungi</taxon>
        <taxon>Dikarya</taxon>
        <taxon>Ascomycota</taxon>
        <taxon>Pezizomycotina</taxon>
        <taxon>Sordariomycetes</taxon>
        <taxon>Hypocreomycetidae</taxon>
        <taxon>Hypocreales</taxon>
        <taxon>Ophiocordycipitaceae</taxon>
        <taxon>Ophiocordyceps</taxon>
    </lineage>
</organism>
<keyword evidence="8" id="KW-0811">Translocation</keyword>
<evidence type="ECO:0000256" key="10">
    <source>
        <dbReference type="ARBA" id="ARBA00023242"/>
    </source>
</evidence>
<dbReference type="GO" id="GO:0005543">
    <property type="term" value="F:phospholipid binding"/>
    <property type="evidence" value="ECO:0007669"/>
    <property type="project" value="TreeGrafter"/>
</dbReference>
<evidence type="ECO:0000256" key="2">
    <source>
        <dbReference type="ARBA" id="ARBA00004567"/>
    </source>
</evidence>
<dbReference type="Pfam" id="PF05064">
    <property type="entry name" value="Nsp1_C"/>
    <property type="match status" value="1"/>
</dbReference>